<dbReference type="EMBL" id="CM000761">
    <property type="protein sequence ID" value="KXG36867.1"/>
    <property type="molecule type" value="Genomic_DNA"/>
</dbReference>
<reference evidence="8" key="2">
    <citation type="journal article" date="2018" name="Plant J.">
        <title>The Sorghum bicolor reference genome: improved assembly, gene annotations, a transcriptome atlas, and signatures of genome organization.</title>
        <authorList>
            <person name="McCormick R.F."/>
            <person name="Truong S.K."/>
            <person name="Sreedasyam A."/>
            <person name="Jenkins J."/>
            <person name="Shu S."/>
            <person name="Sims D."/>
            <person name="Kennedy M."/>
            <person name="Amirebrahimi M."/>
            <person name="Weers B.D."/>
            <person name="McKinley B."/>
            <person name="Mattison A."/>
            <person name="Morishige D.T."/>
            <person name="Grimwood J."/>
            <person name="Schmutz J."/>
            <person name="Mullet J.E."/>
        </authorList>
    </citation>
    <scope>NUCLEOTIDE SEQUENCE [LARGE SCALE GENOMIC DNA]</scope>
    <source>
        <strain evidence="8">cv. BTx623</strain>
    </source>
</reference>
<evidence type="ECO:0000313" key="8">
    <source>
        <dbReference type="Proteomes" id="UP000000768"/>
    </source>
</evidence>
<dbReference type="OMA" id="LAYEPSM"/>
<accession>A0A1B6QG12</accession>
<evidence type="ECO:0000256" key="4">
    <source>
        <dbReference type="PROSITE-ProRule" id="PRU01343"/>
    </source>
</evidence>
<keyword evidence="1" id="KW-0479">Metal-binding</keyword>
<dbReference type="PANTHER" id="PTHR33248">
    <property type="entry name" value="ZINC ION-BINDING PROTEIN"/>
    <property type="match status" value="1"/>
</dbReference>
<evidence type="ECO:0000313" key="7">
    <source>
        <dbReference type="EMBL" id="KXG36867.1"/>
    </source>
</evidence>
<dbReference type="Proteomes" id="UP000000768">
    <property type="component" value="Chromosome 2"/>
</dbReference>
<evidence type="ECO:0000256" key="3">
    <source>
        <dbReference type="ARBA" id="ARBA00022833"/>
    </source>
</evidence>
<dbReference type="eggNOG" id="ENOG502R3SV">
    <property type="taxonomic scope" value="Eukaryota"/>
</dbReference>
<evidence type="ECO:0000259" key="6">
    <source>
        <dbReference type="PROSITE" id="PS51999"/>
    </source>
</evidence>
<protein>
    <recommendedName>
        <fullName evidence="6">GRF-type domain-containing protein</fullName>
    </recommendedName>
</protein>
<evidence type="ECO:0000256" key="1">
    <source>
        <dbReference type="ARBA" id="ARBA00022723"/>
    </source>
</evidence>
<dbReference type="OrthoDB" id="691490at2759"/>
<proteinExistence type="predicted"/>
<dbReference type="PROSITE" id="PS51999">
    <property type="entry name" value="ZF_GRF"/>
    <property type="match status" value="1"/>
</dbReference>
<reference evidence="7 8" key="1">
    <citation type="journal article" date="2009" name="Nature">
        <title>The Sorghum bicolor genome and the diversification of grasses.</title>
        <authorList>
            <person name="Paterson A.H."/>
            <person name="Bowers J.E."/>
            <person name="Bruggmann R."/>
            <person name="Dubchak I."/>
            <person name="Grimwood J."/>
            <person name="Gundlach H."/>
            <person name="Haberer G."/>
            <person name="Hellsten U."/>
            <person name="Mitros T."/>
            <person name="Poliakov A."/>
            <person name="Schmutz J."/>
            <person name="Spannagl M."/>
            <person name="Tang H."/>
            <person name="Wang X."/>
            <person name="Wicker T."/>
            <person name="Bharti A.K."/>
            <person name="Chapman J."/>
            <person name="Feltus F.A."/>
            <person name="Gowik U."/>
            <person name="Grigoriev I.V."/>
            <person name="Lyons E."/>
            <person name="Maher C.A."/>
            <person name="Martis M."/>
            <person name="Narechania A."/>
            <person name="Otillar R.P."/>
            <person name="Penning B.W."/>
            <person name="Salamov A.A."/>
            <person name="Wang Y."/>
            <person name="Zhang L."/>
            <person name="Carpita N.C."/>
            <person name="Freeling M."/>
            <person name="Gingle A.R."/>
            <person name="Hash C.T."/>
            <person name="Keller B."/>
            <person name="Klein P."/>
            <person name="Kresovich S."/>
            <person name="McCann M.C."/>
            <person name="Ming R."/>
            <person name="Peterson D.G."/>
            <person name="Mehboob-ur-Rahman"/>
            <person name="Ware D."/>
            <person name="Westhoff P."/>
            <person name="Mayer K.F."/>
            <person name="Messing J."/>
            <person name="Rokhsar D.S."/>
        </authorList>
    </citation>
    <scope>NUCLEOTIDE SEQUENCE [LARGE SCALE GENOMIC DNA]</scope>
    <source>
        <strain evidence="8">cv. BTx623</strain>
    </source>
</reference>
<dbReference type="GO" id="GO:0008270">
    <property type="term" value="F:zinc ion binding"/>
    <property type="evidence" value="ECO:0007669"/>
    <property type="project" value="UniProtKB-KW"/>
</dbReference>
<keyword evidence="8" id="KW-1185">Reference proteome</keyword>
<dbReference type="Gramene" id="KXG36867">
    <property type="protein sequence ID" value="KXG36867"/>
    <property type="gene ID" value="SORBI_3002G405700"/>
</dbReference>
<sequence>MSQTSSAGSSRQGGLGYDGRGLPVPYRVPPLAYEPSMFCNCKPKLKAKRFISWSQAQPGRRYLRCQKVRSCDECGFYQWVDEECSPWYKQLLRDLRDAVWTLKDDLAAKEGELQALSNQLVALEVQLEEKKKEADEKQVELDLKHQELDLKQQELNDKEQQLIAKQVMLEGNDMALEAMKGKLKTKNQCIDALVLMCLVLVVFLSK</sequence>
<feature type="coiled-coil region" evidence="5">
    <location>
        <begin position="106"/>
        <end position="165"/>
    </location>
</feature>
<keyword evidence="5" id="KW-0175">Coiled coil</keyword>
<evidence type="ECO:0000256" key="2">
    <source>
        <dbReference type="ARBA" id="ARBA00022771"/>
    </source>
</evidence>
<dbReference type="AlphaFoldDB" id="A0A1B6QG12"/>
<name>A0A1B6QG12_SORBI</name>
<dbReference type="InParanoid" id="A0A1B6QG12"/>
<evidence type="ECO:0000256" key="5">
    <source>
        <dbReference type="SAM" id="Coils"/>
    </source>
</evidence>
<organism evidence="7 8">
    <name type="scientific">Sorghum bicolor</name>
    <name type="common">Sorghum</name>
    <name type="synonym">Sorghum vulgare</name>
    <dbReference type="NCBI Taxonomy" id="4558"/>
    <lineage>
        <taxon>Eukaryota</taxon>
        <taxon>Viridiplantae</taxon>
        <taxon>Streptophyta</taxon>
        <taxon>Embryophyta</taxon>
        <taxon>Tracheophyta</taxon>
        <taxon>Spermatophyta</taxon>
        <taxon>Magnoliopsida</taxon>
        <taxon>Liliopsida</taxon>
        <taxon>Poales</taxon>
        <taxon>Poaceae</taxon>
        <taxon>PACMAD clade</taxon>
        <taxon>Panicoideae</taxon>
        <taxon>Andropogonodae</taxon>
        <taxon>Andropogoneae</taxon>
        <taxon>Sorghinae</taxon>
        <taxon>Sorghum</taxon>
    </lineage>
</organism>
<keyword evidence="2 4" id="KW-0863">Zinc-finger</keyword>
<dbReference type="InterPro" id="IPR010666">
    <property type="entry name" value="Znf_GRF"/>
</dbReference>
<gene>
    <name evidence="7" type="ORF">SORBI_3002G405700</name>
</gene>
<keyword evidence="3" id="KW-0862">Zinc</keyword>
<feature type="domain" description="GRF-type" evidence="6">
    <location>
        <begin position="39"/>
        <end position="83"/>
    </location>
</feature>